<evidence type="ECO:0000313" key="2">
    <source>
        <dbReference type="EMBL" id="WFC07340.1"/>
    </source>
</evidence>
<dbReference type="Proteomes" id="UP001222403">
    <property type="component" value="Chromosome"/>
</dbReference>
<evidence type="ECO:0000313" key="4">
    <source>
        <dbReference type="Proteomes" id="UP001222403"/>
    </source>
</evidence>
<organism evidence="2 4">
    <name type="scientific">Providencia vermicola</name>
    <dbReference type="NCBI Taxonomy" id="333965"/>
    <lineage>
        <taxon>Bacteria</taxon>
        <taxon>Pseudomonadati</taxon>
        <taxon>Pseudomonadota</taxon>
        <taxon>Gammaproteobacteria</taxon>
        <taxon>Enterobacterales</taxon>
        <taxon>Morganellaceae</taxon>
        <taxon>Providencia</taxon>
    </lineage>
</organism>
<dbReference type="EMBL" id="CP097327">
    <property type="protein sequence ID" value="USB38404.1"/>
    <property type="molecule type" value="Genomic_DNA"/>
</dbReference>
<dbReference type="EMBL" id="CP116222">
    <property type="protein sequence ID" value="WFC07340.1"/>
    <property type="molecule type" value="Genomic_DNA"/>
</dbReference>
<keyword evidence="3" id="KW-1185">Reference proteome</keyword>
<evidence type="ECO:0000313" key="1">
    <source>
        <dbReference type="EMBL" id="USB38404.1"/>
    </source>
</evidence>
<gene>
    <name evidence="1" type="ORF">M5J11_07995</name>
    <name evidence="2" type="ORF">PG365_02830</name>
</gene>
<proteinExistence type="predicted"/>
<evidence type="ECO:0000313" key="3">
    <source>
        <dbReference type="Proteomes" id="UP001057142"/>
    </source>
</evidence>
<protein>
    <submittedName>
        <fullName evidence="2">Uncharacterized protein</fullName>
    </submittedName>
</protein>
<accession>A0AAX3S286</accession>
<reference evidence="1" key="1">
    <citation type="journal article" date="2022" name="Front. Microbiol.">
        <title>Identification of a novel aminoglycoside O-nucleotidyltransferase AadA33 in Providencia vermicola.</title>
        <authorList>
            <person name="Feng C."/>
            <person name="Gao M."/>
            <person name="Jiang W."/>
            <person name="Shi W."/>
            <person name="Li A."/>
            <person name="Liu S."/>
            <person name="Zhang L."/>
            <person name="Zhang X."/>
            <person name="Li Q."/>
            <person name="Lin H."/>
            <person name="Lu J."/>
            <person name="Li K."/>
            <person name="Zhang H."/>
            <person name="Hu Y."/>
            <person name="Bao Q."/>
            <person name="Lin X."/>
        </authorList>
    </citation>
    <scope>NUCLEOTIDE SEQUENCE</scope>
    <source>
        <strain evidence="1">P13</strain>
    </source>
</reference>
<reference evidence="2" key="2">
    <citation type="submission" date="2023-01" db="EMBL/GenBank/DDBJ databases">
        <title>The prevalence of carbapenem-resistant bacteria in aquaculture in China and the genetic diversity of carbapenem-resistant genes.</title>
        <authorList>
            <person name="Wen R."/>
        </authorList>
    </citation>
    <scope>NUCLEOTIDE SEQUENCE</scope>
    <source>
        <strain evidence="2">PVA41-chromosome</strain>
    </source>
</reference>
<dbReference type="RefSeq" id="WP_251465048.1">
    <property type="nucleotide sequence ID" value="NZ_CP097327.1"/>
</dbReference>
<dbReference type="Proteomes" id="UP001057142">
    <property type="component" value="Chromosome"/>
</dbReference>
<sequence>MKISRIVSHSFISTQCIGHQYAVRWCRIGEEVPWMGLVVTVRQKDDKTVSHSPKRKKATHRVAFSLI</sequence>
<name>A0AAX3S286_9GAMM</name>
<dbReference type="AlphaFoldDB" id="A0AAX3S286"/>